<dbReference type="InterPro" id="IPR036188">
    <property type="entry name" value="FAD/NAD-bd_sf"/>
</dbReference>
<dbReference type="InterPro" id="IPR002938">
    <property type="entry name" value="FAD-bd"/>
</dbReference>
<dbReference type="RefSeq" id="WP_191829112.1">
    <property type="nucleotide sequence ID" value="NZ_JACYHB010000007.1"/>
</dbReference>
<protein>
    <submittedName>
        <fullName evidence="2">Geranylgeranyl reductase family protein</fullName>
    </submittedName>
</protein>
<dbReference type="Gene3D" id="3.50.50.60">
    <property type="entry name" value="FAD/NAD(P)-binding domain"/>
    <property type="match status" value="1"/>
</dbReference>
<proteinExistence type="predicted"/>
<dbReference type="SUPFAM" id="SSF51905">
    <property type="entry name" value="FAD/NAD(P)-binding domain"/>
    <property type="match status" value="1"/>
</dbReference>
<dbReference type="Pfam" id="PF01494">
    <property type="entry name" value="FAD_binding_3"/>
    <property type="match status" value="1"/>
</dbReference>
<reference evidence="2" key="2">
    <citation type="submission" date="2020-09" db="EMBL/GenBank/DDBJ databases">
        <authorList>
            <person name="Yu Y."/>
        </authorList>
    </citation>
    <scope>NUCLEOTIDE SEQUENCE</scope>
    <source>
        <strain evidence="2">KCTC 49039</strain>
    </source>
</reference>
<evidence type="ECO:0000313" key="2">
    <source>
        <dbReference type="EMBL" id="MBD8079505.1"/>
    </source>
</evidence>
<dbReference type="InterPro" id="IPR050407">
    <property type="entry name" value="Geranylgeranyl_reductase"/>
</dbReference>
<feature type="domain" description="FAD-binding" evidence="1">
    <location>
        <begin position="17"/>
        <end position="210"/>
    </location>
</feature>
<organism evidence="2 3">
    <name type="scientific">Cellulosimicrobium arenosum</name>
    <dbReference type="NCBI Taxonomy" id="2708133"/>
    <lineage>
        <taxon>Bacteria</taxon>
        <taxon>Bacillati</taxon>
        <taxon>Actinomycetota</taxon>
        <taxon>Actinomycetes</taxon>
        <taxon>Micrococcales</taxon>
        <taxon>Promicromonosporaceae</taxon>
        <taxon>Cellulosimicrobium</taxon>
    </lineage>
</organism>
<keyword evidence="3" id="KW-1185">Reference proteome</keyword>
<reference evidence="2" key="1">
    <citation type="journal article" date="2018" name="Curr. Microbiol.">
        <title>Cellulosimicrobium arenosum sp. nov., Isolated from Marine Sediment Sand.</title>
        <authorList>
            <person name="Oh M."/>
            <person name="Kim J.H."/>
            <person name="Yoon J.H."/>
            <person name="Schumann P."/>
            <person name="Kim W."/>
        </authorList>
    </citation>
    <scope>NUCLEOTIDE SEQUENCE</scope>
    <source>
        <strain evidence="2">KCTC 49039</strain>
    </source>
</reference>
<dbReference type="PRINTS" id="PR00420">
    <property type="entry name" value="RNGMNOXGNASE"/>
</dbReference>
<dbReference type="EMBL" id="JACYHB010000007">
    <property type="protein sequence ID" value="MBD8079505.1"/>
    <property type="molecule type" value="Genomic_DNA"/>
</dbReference>
<accession>A0A927PEK7</accession>
<dbReference type="InterPro" id="IPR011777">
    <property type="entry name" value="Geranylgeranyl_Rdtase_fam"/>
</dbReference>
<dbReference type="GO" id="GO:0071949">
    <property type="term" value="F:FAD binding"/>
    <property type="evidence" value="ECO:0007669"/>
    <property type="project" value="InterPro"/>
</dbReference>
<dbReference type="GO" id="GO:0016628">
    <property type="term" value="F:oxidoreductase activity, acting on the CH-CH group of donors, NAD or NADP as acceptor"/>
    <property type="evidence" value="ECO:0007669"/>
    <property type="project" value="InterPro"/>
</dbReference>
<comment type="caution">
    <text evidence="2">The sequence shown here is derived from an EMBL/GenBank/DDBJ whole genome shotgun (WGS) entry which is preliminary data.</text>
</comment>
<dbReference type="PANTHER" id="PTHR42685">
    <property type="entry name" value="GERANYLGERANYL DIPHOSPHATE REDUCTASE"/>
    <property type="match status" value="1"/>
</dbReference>
<dbReference type="Proteomes" id="UP000610846">
    <property type="component" value="Unassembled WGS sequence"/>
</dbReference>
<dbReference type="AlphaFoldDB" id="A0A927PEK7"/>
<evidence type="ECO:0000313" key="3">
    <source>
        <dbReference type="Proteomes" id="UP000610846"/>
    </source>
</evidence>
<dbReference type="PANTHER" id="PTHR42685:SF22">
    <property type="entry name" value="CONDITIONED MEDIUM FACTOR RECEPTOR 1"/>
    <property type="match status" value="1"/>
</dbReference>
<evidence type="ECO:0000259" key="1">
    <source>
        <dbReference type="Pfam" id="PF01494"/>
    </source>
</evidence>
<sequence length="447" mass="48787">MFDDGRRGEDVRGSHDDADVIVVGAGPAGSTAAHYCAAAGLSVLLLEKSAFPRDKICGDGLTPRAVAELVRMGVPTRAEDGWIRNEGLRVVASGRSWELAWPDLASYPSYGMARARHSFDRTLAEHAQRTGAKLLERTAVTGPVLDERTGRVVGVTARPVDDKGRRAGDDVSYRAPVVIAADGVSSRFALALGLAKREDRPMGVAVRTYFKTPRATPRYMDAWMESHLELWDGTPRESNLLPGYGWIFALGDGTANVGLGSVNSTPARQSAANVDYKDLFATWMRNAPPEWEFSEENQLGPVRGAALPMGFNRTPLYTRGVLLVGDSGGMVSPFNGEGIAYAMQAARTAADVVAQSRARATDGGRERALQTYPRVMHRELGGYYTLGRYFVRLIEHPEIMRICTRYGLPRPVVMRFVLKLLSDCYEPRGGDWVDRVIAGLTRVVPSS</sequence>
<name>A0A927PEK7_9MICO</name>
<dbReference type="NCBIfam" id="TIGR02032">
    <property type="entry name" value="GG-red-SF"/>
    <property type="match status" value="1"/>
</dbReference>
<gene>
    <name evidence="2" type="ORF">IF651_10610</name>
</gene>